<dbReference type="EMBL" id="BJND01000007">
    <property type="protein sequence ID" value="GEC03464.1"/>
    <property type="molecule type" value="Genomic_DNA"/>
</dbReference>
<name>A0A4Y3V9C8_9ACTN</name>
<evidence type="ECO:0000313" key="2">
    <source>
        <dbReference type="EMBL" id="GEC03464.1"/>
    </source>
</evidence>
<feature type="domain" description="Transposase IS701-like DDE" evidence="1">
    <location>
        <begin position="12"/>
        <end position="265"/>
    </location>
</feature>
<gene>
    <name evidence="2" type="ORF">SSP24_11190</name>
</gene>
<dbReference type="AlphaFoldDB" id="A0A4Y3V9C8"/>
<comment type="caution">
    <text evidence="2">The sequence shown here is derived from an EMBL/GenBank/DDBJ whole genome shotgun (WGS) entry which is preliminary data.</text>
</comment>
<reference evidence="2 3" key="1">
    <citation type="submission" date="2019-06" db="EMBL/GenBank/DDBJ databases">
        <title>Whole genome shotgun sequence of Streptomyces spinoverrucosus NBRC 14228.</title>
        <authorList>
            <person name="Hosoyama A."/>
            <person name="Uohara A."/>
            <person name="Ohji S."/>
            <person name="Ichikawa N."/>
        </authorList>
    </citation>
    <scope>NUCLEOTIDE SEQUENCE [LARGE SCALE GENOMIC DNA]</scope>
    <source>
        <strain evidence="2 3">NBRC 14228</strain>
    </source>
</reference>
<dbReference type="InterPro" id="IPR038721">
    <property type="entry name" value="IS701-like_DDE_dom"/>
</dbReference>
<proteinExistence type="predicted"/>
<organism evidence="2 3">
    <name type="scientific">Streptomyces spinoverrucosus</name>
    <dbReference type="NCBI Taxonomy" id="284043"/>
    <lineage>
        <taxon>Bacteria</taxon>
        <taxon>Bacillati</taxon>
        <taxon>Actinomycetota</taxon>
        <taxon>Actinomycetes</taxon>
        <taxon>Kitasatosporales</taxon>
        <taxon>Streptomycetaceae</taxon>
        <taxon>Streptomyces</taxon>
    </lineage>
</organism>
<keyword evidence="3" id="KW-1185">Reference proteome</keyword>
<evidence type="ECO:0000313" key="3">
    <source>
        <dbReference type="Proteomes" id="UP000317881"/>
    </source>
</evidence>
<dbReference type="RefSeq" id="WP_141307634.1">
    <property type="nucleotide sequence ID" value="NZ_BJND01000007.1"/>
</dbReference>
<accession>A0A4Y3V9C8</accession>
<protein>
    <submittedName>
        <fullName evidence="2">Putative ISXo8 transposase</fullName>
    </submittedName>
</protein>
<dbReference type="Pfam" id="PF13546">
    <property type="entry name" value="DDE_5"/>
    <property type="match status" value="1"/>
</dbReference>
<evidence type="ECO:0000259" key="1">
    <source>
        <dbReference type="Pfam" id="PF13546"/>
    </source>
</evidence>
<dbReference type="PANTHER" id="PTHR33627:SF1">
    <property type="entry name" value="TRANSPOSASE"/>
    <property type="match status" value="1"/>
</dbReference>
<dbReference type="Proteomes" id="UP000317881">
    <property type="component" value="Unassembled WGS sequence"/>
</dbReference>
<dbReference type="OrthoDB" id="3657225at2"/>
<dbReference type="InterPro" id="IPR039365">
    <property type="entry name" value="IS701-like"/>
</dbReference>
<dbReference type="PANTHER" id="PTHR33627">
    <property type="entry name" value="TRANSPOSASE"/>
    <property type="match status" value="1"/>
</dbReference>
<sequence length="381" mass="40984">MIESAEPGLSTRLFASLRRRDQRTKAELYLTGLLATEGRKSVRNISASLHGAGDGATEQSLHHFITSSTWDWTPVRTALAHALTERAPQHVWTVRALPIPKAGTHSVGVDRLYVPGLGQSIHGQLAFGLWCAGERLTAPVDWRLHLPGSWLNDARRRIRAEIPASAVPEDPDECAVALALAGRTTARPVVLDHVTARPAAVADAFVRAGVPFLARVTARTPFAVADPALPGAGAGQLPAGQILQALRGLRRPVEWPDPGRRQARRTSLVAAVPVRAGRLAHRHRLLLLGEWSDAHRPPTALWLTGVRGASTGALLRLTKYAARVRAEGEPLGDRVGLRDFEGRSFPGWHRHMTLASVAHAMSAVGSVASLADTAYELPLSA</sequence>